<sequence length="52" mass="5822">MSDQDLKQITGKCAVCSHPMDDHQMTSTTACLRKAGREGEEKDCECGRYKVE</sequence>
<protein>
    <submittedName>
        <fullName evidence="1">Uncharacterized protein</fullName>
    </submittedName>
</protein>
<evidence type="ECO:0000313" key="1">
    <source>
        <dbReference type="EMBL" id="KKN15529.1"/>
    </source>
</evidence>
<organism evidence="1">
    <name type="scientific">marine sediment metagenome</name>
    <dbReference type="NCBI Taxonomy" id="412755"/>
    <lineage>
        <taxon>unclassified sequences</taxon>
        <taxon>metagenomes</taxon>
        <taxon>ecological metagenomes</taxon>
    </lineage>
</organism>
<dbReference type="AlphaFoldDB" id="A0A0F9NC01"/>
<reference evidence="1" key="1">
    <citation type="journal article" date="2015" name="Nature">
        <title>Complex archaea that bridge the gap between prokaryotes and eukaryotes.</title>
        <authorList>
            <person name="Spang A."/>
            <person name="Saw J.H."/>
            <person name="Jorgensen S.L."/>
            <person name="Zaremba-Niedzwiedzka K."/>
            <person name="Martijn J."/>
            <person name="Lind A.E."/>
            <person name="van Eijk R."/>
            <person name="Schleper C."/>
            <person name="Guy L."/>
            <person name="Ettema T.J."/>
        </authorList>
    </citation>
    <scope>NUCLEOTIDE SEQUENCE</scope>
</reference>
<name>A0A0F9NC01_9ZZZZ</name>
<dbReference type="EMBL" id="LAZR01003703">
    <property type="protein sequence ID" value="KKN15529.1"/>
    <property type="molecule type" value="Genomic_DNA"/>
</dbReference>
<accession>A0A0F9NC01</accession>
<gene>
    <name evidence="1" type="ORF">LCGC14_0985200</name>
</gene>
<comment type="caution">
    <text evidence="1">The sequence shown here is derived from an EMBL/GenBank/DDBJ whole genome shotgun (WGS) entry which is preliminary data.</text>
</comment>
<proteinExistence type="predicted"/>